<proteinExistence type="predicted"/>
<feature type="signal peptide" evidence="1">
    <location>
        <begin position="1"/>
        <end position="25"/>
    </location>
</feature>
<evidence type="ECO:0000259" key="2">
    <source>
        <dbReference type="SMART" id="SM00635"/>
    </source>
</evidence>
<reference evidence="3" key="1">
    <citation type="submission" date="2021-11" db="EMBL/GenBank/DDBJ databases">
        <title>Isoprene-degrading acetogen.</title>
        <authorList>
            <person name="Yang Y."/>
            <person name="Jin H."/>
            <person name="Yan J."/>
        </authorList>
    </citation>
    <scope>NUCLEOTIDE SEQUENCE</scope>
    <source>
        <strain evidence="3">Berkeley</strain>
    </source>
</reference>
<dbReference type="InterPro" id="IPR003343">
    <property type="entry name" value="Big_2"/>
</dbReference>
<dbReference type="EMBL" id="CP087994">
    <property type="protein sequence ID" value="UYO63630.1"/>
    <property type="molecule type" value="Genomic_DNA"/>
</dbReference>
<feature type="domain" description="BIG2" evidence="2">
    <location>
        <begin position="477"/>
        <end position="559"/>
    </location>
</feature>
<evidence type="ECO:0000256" key="1">
    <source>
        <dbReference type="SAM" id="SignalP"/>
    </source>
</evidence>
<name>A0ABY6HH61_9FIRM</name>
<gene>
    <name evidence="3" type="ORF">LNN31_04145</name>
</gene>
<dbReference type="InterPro" id="IPR006637">
    <property type="entry name" value="ChW"/>
</dbReference>
<protein>
    <recommendedName>
        <fullName evidence="2">BIG2 domain-containing protein</fullName>
    </recommendedName>
</protein>
<dbReference type="Proteomes" id="UP001163550">
    <property type="component" value="Chromosome"/>
</dbReference>
<organism evidence="3 4">
    <name type="scientific">Acetobacterium wieringae</name>
    <dbReference type="NCBI Taxonomy" id="52694"/>
    <lineage>
        <taxon>Bacteria</taxon>
        <taxon>Bacillati</taxon>
        <taxon>Bacillota</taxon>
        <taxon>Clostridia</taxon>
        <taxon>Eubacteriales</taxon>
        <taxon>Eubacteriaceae</taxon>
        <taxon>Acetobacterium</taxon>
    </lineage>
</organism>
<dbReference type="SMART" id="SM00728">
    <property type="entry name" value="ChW"/>
    <property type="match status" value="3"/>
</dbReference>
<keyword evidence="4" id="KW-1185">Reference proteome</keyword>
<evidence type="ECO:0000313" key="3">
    <source>
        <dbReference type="EMBL" id="UYO63630.1"/>
    </source>
</evidence>
<sequence>MKKITASILTTLLMLSMVFSSSVFAANEETSAWDSFLGLFSAKASADDVGVEYRGHIQNVGDYPTDGSWIQGPERLGTVGKSLRLEAFWIKLTDAPEGLHIKYEVHVQNIGWMAPVEDGKLAGTQGDSLRIEAIKISLVDDEGNVSGDYTVTYKGHIQNVGDTAWIKSGQQLGTTGSGLRLEALEVKIEKIAPDLTDYEAALAAVTEANYTKASWAAYQDVVEDNVMTEDNVQSEVDAATAIILDAQEDLKLAPKPATLTATNSKTISITGVGLDNLAAADITVAGNTVVSYTGSADGKTGTVVLGSDMVVDEVTNVTILGTVYPVTYKVEFTTLAVVPATYDDDTANQVVAITMDGKAVTPQELTNAGYTVTYRAYTNKSATTAIARLFAPGPTTATTATGLLRTDLANTTSGLANELSLATFPTGGVDVYVSVQAVKGSTVVSSELAKVNIKNTNLATDSITATTLLNYGADKTKGNADDFTQNSRTLRTSEQADFTNITVKTGTESEKLTSGWTVKSSNSAVVSVDSTGLVLTAQAPGTATITITYGGTTRTETFTVSNTVREATKVNVTTANLTATVLGTVKTNIFLVDQYGDPMPGATVNLENSDATVATVKGYDNAADGTGQANQVTVTSANPDDPSYIVFTGVKAGTATVTFRDSSNVKIGTSTVRVTVVPNDTLAKYSMDVDSDITAADVTKVNTAAIGTVPTLTAADFSTNTTLDLQSDAYAIFNLKGLNSSDVTVSNQQVDGQATTPEYSVAVTQSRAGVIDTTTAPLLGMAQDGWVLVKAGTATGTATITITNTATPTITKSVTVTVESVGHNVSGATFKAIAQPTYDVTLTYKDALNYVESGNDPVISGITLTKEASQPIRLIIGTPGTGAIGDIYIDKNADGLFNNTDIKVGELQMTTTGTIANAPAADVVAGILTTASDEGTILYKVVDNNGNVVATSSVVIDY</sequence>
<dbReference type="Pfam" id="PF07538">
    <property type="entry name" value="ChW"/>
    <property type="match status" value="3"/>
</dbReference>
<dbReference type="SMART" id="SM00635">
    <property type="entry name" value="BID_2"/>
    <property type="match status" value="1"/>
</dbReference>
<accession>A0ABY6HH61</accession>
<evidence type="ECO:0000313" key="4">
    <source>
        <dbReference type="Proteomes" id="UP001163550"/>
    </source>
</evidence>
<keyword evidence="1" id="KW-0732">Signal</keyword>
<dbReference type="SUPFAM" id="SSF49373">
    <property type="entry name" value="Invasin/intimin cell-adhesion fragments"/>
    <property type="match status" value="1"/>
</dbReference>
<dbReference type="Gene3D" id="2.60.40.1080">
    <property type="match status" value="1"/>
</dbReference>
<dbReference type="InterPro" id="IPR008964">
    <property type="entry name" value="Invasin/intimin_cell_adhesion"/>
</dbReference>
<dbReference type="Gene3D" id="1.20.1270.90">
    <property type="entry name" value="AF1782-like"/>
    <property type="match status" value="1"/>
</dbReference>
<dbReference type="RefSeq" id="WP_263992972.1">
    <property type="nucleotide sequence ID" value="NZ_CP087994.1"/>
</dbReference>
<feature type="chain" id="PRO_5045936572" description="BIG2 domain-containing protein" evidence="1">
    <location>
        <begin position="26"/>
        <end position="958"/>
    </location>
</feature>